<evidence type="ECO:0000256" key="1">
    <source>
        <dbReference type="SAM" id="Phobius"/>
    </source>
</evidence>
<sequence>MDKKIYTFMMKYNWKITLKKALWITGEVIVAGVIVYLADNNLWLGIVPIFEALRNWLKHKN</sequence>
<accession>X1DXE1</accession>
<keyword evidence="1" id="KW-0812">Transmembrane</keyword>
<dbReference type="EMBL" id="BART01029980">
    <property type="protein sequence ID" value="GAH12880.1"/>
    <property type="molecule type" value="Genomic_DNA"/>
</dbReference>
<keyword evidence="1" id="KW-1133">Transmembrane helix</keyword>
<proteinExistence type="predicted"/>
<gene>
    <name evidence="2" type="ORF">S01H4_52470</name>
</gene>
<reference evidence="2" key="1">
    <citation type="journal article" date="2014" name="Front. Microbiol.">
        <title>High frequency of phylogenetically diverse reductive dehalogenase-homologous genes in deep subseafloor sedimentary metagenomes.</title>
        <authorList>
            <person name="Kawai M."/>
            <person name="Futagami T."/>
            <person name="Toyoda A."/>
            <person name="Takaki Y."/>
            <person name="Nishi S."/>
            <person name="Hori S."/>
            <person name="Arai W."/>
            <person name="Tsubouchi T."/>
            <person name="Morono Y."/>
            <person name="Uchiyama I."/>
            <person name="Ito T."/>
            <person name="Fujiyama A."/>
            <person name="Inagaki F."/>
            <person name="Takami H."/>
        </authorList>
    </citation>
    <scope>NUCLEOTIDE SEQUENCE</scope>
    <source>
        <strain evidence="2">Expedition CK06-06</strain>
    </source>
</reference>
<organism evidence="2">
    <name type="scientific">marine sediment metagenome</name>
    <dbReference type="NCBI Taxonomy" id="412755"/>
    <lineage>
        <taxon>unclassified sequences</taxon>
        <taxon>metagenomes</taxon>
        <taxon>ecological metagenomes</taxon>
    </lineage>
</organism>
<comment type="caution">
    <text evidence="2">The sequence shown here is derived from an EMBL/GenBank/DDBJ whole genome shotgun (WGS) entry which is preliminary data.</text>
</comment>
<evidence type="ECO:0000313" key="2">
    <source>
        <dbReference type="EMBL" id="GAH12880.1"/>
    </source>
</evidence>
<name>X1DXE1_9ZZZZ</name>
<feature type="transmembrane region" description="Helical" evidence="1">
    <location>
        <begin position="21"/>
        <end position="38"/>
    </location>
</feature>
<protein>
    <submittedName>
        <fullName evidence="2">Uncharacterized protein</fullName>
    </submittedName>
</protein>
<dbReference type="AlphaFoldDB" id="X1DXE1"/>
<keyword evidence="1" id="KW-0472">Membrane</keyword>